<evidence type="ECO:0000256" key="3">
    <source>
        <dbReference type="ARBA" id="ARBA00023125"/>
    </source>
</evidence>
<dbReference type="Pfam" id="PF00172">
    <property type="entry name" value="Zn_clus"/>
    <property type="match status" value="1"/>
</dbReference>
<dbReference type="EMBL" id="ML735275">
    <property type="protein sequence ID" value="KAE8388690.1"/>
    <property type="molecule type" value="Genomic_DNA"/>
</dbReference>
<evidence type="ECO:0000256" key="6">
    <source>
        <dbReference type="SAM" id="MobiDB-lite"/>
    </source>
</evidence>
<evidence type="ECO:0000256" key="5">
    <source>
        <dbReference type="ARBA" id="ARBA00023242"/>
    </source>
</evidence>
<dbReference type="GO" id="GO:0045944">
    <property type="term" value="P:positive regulation of transcription by RNA polymerase II"/>
    <property type="evidence" value="ECO:0007669"/>
    <property type="project" value="TreeGrafter"/>
</dbReference>
<dbReference type="Gene3D" id="4.10.240.10">
    <property type="entry name" value="Zn(2)-C6 fungal-type DNA-binding domain"/>
    <property type="match status" value="1"/>
</dbReference>
<keyword evidence="4" id="KW-0804">Transcription</keyword>
<evidence type="ECO:0000256" key="2">
    <source>
        <dbReference type="ARBA" id="ARBA00023015"/>
    </source>
</evidence>
<proteinExistence type="predicted"/>
<dbReference type="GO" id="GO:0000976">
    <property type="term" value="F:transcription cis-regulatory region binding"/>
    <property type="evidence" value="ECO:0007669"/>
    <property type="project" value="TreeGrafter"/>
</dbReference>
<dbReference type="PROSITE" id="PS50048">
    <property type="entry name" value="ZN2_CY6_FUNGAL_2"/>
    <property type="match status" value="1"/>
</dbReference>
<dbReference type="PANTHER" id="PTHR37534:SF49">
    <property type="entry name" value="LYSINE BIOSYNTHESIS REGULATORY PROTEIN LYS14"/>
    <property type="match status" value="1"/>
</dbReference>
<dbReference type="InterPro" id="IPR001138">
    <property type="entry name" value="Zn2Cys6_DnaBD"/>
</dbReference>
<feature type="region of interest" description="Disordered" evidence="6">
    <location>
        <begin position="58"/>
        <end position="115"/>
    </location>
</feature>
<evidence type="ECO:0000256" key="1">
    <source>
        <dbReference type="ARBA" id="ARBA00004123"/>
    </source>
</evidence>
<dbReference type="GO" id="GO:0000981">
    <property type="term" value="F:DNA-binding transcription factor activity, RNA polymerase II-specific"/>
    <property type="evidence" value="ECO:0007669"/>
    <property type="project" value="InterPro"/>
</dbReference>
<evidence type="ECO:0000313" key="8">
    <source>
        <dbReference type="EMBL" id="KAE8388690.1"/>
    </source>
</evidence>
<dbReference type="PANTHER" id="PTHR37534">
    <property type="entry name" value="TRANSCRIPTIONAL ACTIVATOR PROTEIN UGA3"/>
    <property type="match status" value="1"/>
</dbReference>
<accession>A0A5N7C3M4</accession>
<keyword evidence="2" id="KW-0805">Transcription regulation</keyword>
<dbReference type="GO" id="GO:0005634">
    <property type="term" value="C:nucleus"/>
    <property type="evidence" value="ECO:0007669"/>
    <property type="project" value="UniProtKB-SubCell"/>
</dbReference>
<reference evidence="8" key="1">
    <citation type="submission" date="2019-04" db="EMBL/GenBank/DDBJ databases">
        <title>Friends and foes A comparative genomics studyof 23 Aspergillus species from section Flavi.</title>
        <authorList>
            <consortium name="DOE Joint Genome Institute"/>
            <person name="Kjaerbolling I."/>
            <person name="Vesth T."/>
            <person name="Frisvad J.C."/>
            <person name="Nybo J.L."/>
            <person name="Theobald S."/>
            <person name="Kildgaard S."/>
            <person name="Isbrandt T."/>
            <person name="Kuo A."/>
            <person name="Sato A."/>
            <person name="Lyhne E.K."/>
            <person name="Kogle M.E."/>
            <person name="Wiebenga A."/>
            <person name="Kun R.S."/>
            <person name="Lubbers R.J."/>
            <person name="Makela M.R."/>
            <person name="Barry K."/>
            <person name="Chovatia M."/>
            <person name="Clum A."/>
            <person name="Daum C."/>
            <person name="Haridas S."/>
            <person name="He G."/>
            <person name="LaButti K."/>
            <person name="Lipzen A."/>
            <person name="Mondo S."/>
            <person name="Riley R."/>
            <person name="Salamov A."/>
            <person name="Simmons B.A."/>
            <person name="Magnuson J.K."/>
            <person name="Henrissat B."/>
            <person name="Mortensen U.H."/>
            <person name="Larsen T.O."/>
            <person name="Devries R.P."/>
            <person name="Grigoriev I.V."/>
            <person name="Machida M."/>
            <person name="Baker S.E."/>
            <person name="Andersen M.R."/>
        </authorList>
    </citation>
    <scope>NUCLEOTIDE SEQUENCE [LARGE SCALE GENOMIC DNA]</scope>
    <source>
        <strain evidence="8">IBT 14317</strain>
    </source>
</reference>
<evidence type="ECO:0000259" key="7">
    <source>
        <dbReference type="PROSITE" id="PS50048"/>
    </source>
</evidence>
<gene>
    <name evidence="8" type="ORF">BDV23DRAFT_158566</name>
</gene>
<protein>
    <submittedName>
        <fullName evidence="8">C6 zinc finger domain protein</fullName>
    </submittedName>
</protein>
<dbReference type="Pfam" id="PF11951">
    <property type="entry name" value="Fungal_trans_2"/>
    <property type="match status" value="1"/>
</dbReference>
<feature type="domain" description="Zn(2)-C6 fungal-type" evidence="7">
    <location>
        <begin position="7"/>
        <end position="35"/>
    </location>
</feature>
<comment type="subcellular location">
    <subcellularLocation>
        <location evidence="1">Nucleus</location>
    </subcellularLocation>
</comment>
<dbReference type="SUPFAM" id="SSF57701">
    <property type="entry name" value="Zn2/Cys6 DNA-binding domain"/>
    <property type="match status" value="1"/>
</dbReference>
<keyword evidence="5" id="KW-0539">Nucleus</keyword>
<feature type="compositionally biased region" description="Basic and acidic residues" evidence="6">
    <location>
        <begin position="67"/>
        <end position="79"/>
    </location>
</feature>
<organism evidence="8">
    <name type="scientific">Petromyces alliaceus</name>
    <name type="common">Aspergillus alliaceus</name>
    <dbReference type="NCBI Taxonomy" id="209559"/>
    <lineage>
        <taxon>Eukaryota</taxon>
        <taxon>Fungi</taxon>
        <taxon>Dikarya</taxon>
        <taxon>Ascomycota</taxon>
        <taxon>Pezizomycotina</taxon>
        <taxon>Eurotiomycetes</taxon>
        <taxon>Eurotiomycetidae</taxon>
        <taxon>Eurotiales</taxon>
        <taxon>Aspergillaceae</taxon>
        <taxon>Aspergillus</taxon>
        <taxon>Aspergillus subgen. Circumdati</taxon>
    </lineage>
</organism>
<feature type="compositionally biased region" description="Basic and acidic residues" evidence="6">
    <location>
        <begin position="99"/>
        <end position="108"/>
    </location>
</feature>
<dbReference type="InterPro" id="IPR036864">
    <property type="entry name" value="Zn2-C6_fun-type_DNA-bd_sf"/>
</dbReference>
<evidence type="ECO:0000256" key="4">
    <source>
        <dbReference type="ARBA" id="ARBA00023163"/>
    </source>
</evidence>
<dbReference type="GO" id="GO:0008270">
    <property type="term" value="F:zinc ion binding"/>
    <property type="evidence" value="ECO:0007669"/>
    <property type="project" value="InterPro"/>
</dbReference>
<dbReference type="CDD" id="cd00067">
    <property type="entry name" value="GAL4"/>
    <property type="match status" value="1"/>
</dbReference>
<keyword evidence="3" id="KW-0238">DNA-binding</keyword>
<dbReference type="OrthoDB" id="25818at2759"/>
<dbReference type="InterPro" id="IPR021858">
    <property type="entry name" value="Fun_TF"/>
</dbReference>
<dbReference type="AlphaFoldDB" id="A0A5N7C3M4"/>
<name>A0A5N7C3M4_PETAA</name>
<sequence>MPRQGPACLTCREKCRRCDRARPNCHRCISKGLVCGGYPEQFRFCGIASRGKWKGARIPVSAQRPRNTSERVESERDNNRQQATESTDDTQRSSGETDSLSHPEKPTADTEEIPPDIAKILRLPETETLLAHYDEYICPHQISEIGYNSTNPYRLYIIPLARQQIGLLYAVLGLSASHLGRLTGDQTMYEATAVEYRMKSIRALSEEIRRSQASTLLEDEQDAVLAIIQVLLLHDISESGVSSHGIHITGAMSVCKRLLISEGLSGYRQRAVFFLGNLAWLDIVRAFAGPERLCFSQDIRELVACASENIFEMVNGCHREVFLIIGSVLEKAKEYTLGWLTWDEYQIAMLVAKHKLYSWDRTGKIYPSADHRWLAVAEAFQFACILRILRLLDHLRPAKDPEIQDCVARILDATATISSEFSLLELLILPLFIAGADSLSPHSQYYVLARFKEIERRSEFRNPVPRELLEKVWAARAAQSPDEDENISWTNFTHCPGIARQHDYLII</sequence>
<dbReference type="Proteomes" id="UP000326877">
    <property type="component" value="Unassembled WGS sequence"/>
</dbReference>